<reference evidence="1" key="2">
    <citation type="journal article" date="2015" name="Fish Shellfish Immunol.">
        <title>Early steps in the European eel (Anguilla anguilla)-Vibrio vulnificus interaction in the gills: Role of the RtxA13 toxin.</title>
        <authorList>
            <person name="Callol A."/>
            <person name="Pajuelo D."/>
            <person name="Ebbesson L."/>
            <person name="Teles M."/>
            <person name="MacKenzie S."/>
            <person name="Amaro C."/>
        </authorList>
    </citation>
    <scope>NUCLEOTIDE SEQUENCE</scope>
</reference>
<evidence type="ECO:0000313" key="1">
    <source>
        <dbReference type="EMBL" id="JAH15741.1"/>
    </source>
</evidence>
<reference evidence="1" key="1">
    <citation type="submission" date="2014-11" db="EMBL/GenBank/DDBJ databases">
        <authorList>
            <person name="Amaro Gonzalez C."/>
        </authorList>
    </citation>
    <scope>NUCLEOTIDE SEQUENCE</scope>
</reference>
<name>A0A0E9QFX3_ANGAN</name>
<protein>
    <submittedName>
        <fullName evidence="1">Uncharacterized protein</fullName>
    </submittedName>
</protein>
<organism evidence="1">
    <name type="scientific">Anguilla anguilla</name>
    <name type="common">European freshwater eel</name>
    <name type="synonym">Muraena anguilla</name>
    <dbReference type="NCBI Taxonomy" id="7936"/>
    <lineage>
        <taxon>Eukaryota</taxon>
        <taxon>Metazoa</taxon>
        <taxon>Chordata</taxon>
        <taxon>Craniata</taxon>
        <taxon>Vertebrata</taxon>
        <taxon>Euteleostomi</taxon>
        <taxon>Actinopterygii</taxon>
        <taxon>Neopterygii</taxon>
        <taxon>Teleostei</taxon>
        <taxon>Anguilliformes</taxon>
        <taxon>Anguillidae</taxon>
        <taxon>Anguilla</taxon>
    </lineage>
</organism>
<dbReference type="EMBL" id="GBXM01092836">
    <property type="protein sequence ID" value="JAH15741.1"/>
    <property type="molecule type" value="Transcribed_RNA"/>
</dbReference>
<accession>A0A0E9QFX3</accession>
<proteinExistence type="predicted"/>
<sequence>MWSHNMPFDSVKIHGSISINDQTVIVATVTILQRVDTKQAWRSSPSVCFGKSHMIQM</sequence>
<dbReference type="AlphaFoldDB" id="A0A0E9QFX3"/>